<evidence type="ECO:0000256" key="1">
    <source>
        <dbReference type="ARBA" id="ARBA00022801"/>
    </source>
</evidence>
<dbReference type="InterPro" id="IPR003010">
    <property type="entry name" value="C-N_Hydrolase"/>
</dbReference>
<dbReference type="InterPro" id="IPR050345">
    <property type="entry name" value="Aliph_Amidase/BUP"/>
</dbReference>
<keyword evidence="1 3" id="KW-0378">Hydrolase</keyword>
<name>A0A1G6I190_9BURK</name>
<dbReference type="Pfam" id="PF00795">
    <property type="entry name" value="CN_hydrolase"/>
    <property type="match status" value="1"/>
</dbReference>
<dbReference type="STRING" id="187868.SAMN05192589_10143"/>
<dbReference type="SUPFAM" id="SSF56317">
    <property type="entry name" value="Carbon-nitrogen hydrolase"/>
    <property type="match status" value="1"/>
</dbReference>
<dbReference type="GO" id="GO:0050126">
    <property type="term" value="F:N-carbamoylputrescine amidase activity"/>
    <property type="evidence" value="ECO:0007669"/>
    <property type="project" value="TreeGrafter"/>
</dbReference>
<sequence>MSVPGDVPANVQSHLAMVQAAASQGVQLLVFPELSLTGYEPDLLAGHVLDADDAVLAPLRDAARAAGMAVVVGAPVAPLVPGGKPAICAMTFHADGRATLYRKRYLHAGEEAFASAGAEDFQVLPFPGQPTALAVCADTTHPEHARDARQGGAALYACGSVISEGSYARESGQLQGYAAEWGLAVLLANHGAPTGGYPCAGRSAFWAPGGECVVAAPGTGACLVIASQEGSGDAGEGGDATWQGRVIDLSAAATATTATGAPGQ</sequence>
<protein>
    <submittedName>
        <fullName evidence="3">Predicted amidohydrolase</fullName>
    </submittedName>
</protein>
<dbReference type="InterPro" id="IPR036526">
    <property type="entry name" value="C-N_Hydrolase_sf"/>
</dbReference>
<dbReference type="EMBL" id="FMZC01000001">
    <property type="protein sequence ID" value="SDC00234.1"/>
    <property type="molecule type" value="Genomic_DNA"/>
</dbReference>
<dbReference type="GO" id="GO:0033388">
    <property type="term" value="P:putrescine biosynthetic process from arginine"/>
    <property type="evidence" value="ECO:0007669"/>
    <property type="project" value="TreeGrafter"/>
</dbReference>
<dbReference type="PROSITE" id="PS50263">
    <property type="entry name" value="CN_HYDROLASE"/>
    <property type="match status" value="1"/>
</dbReference>
<dbReference type="AlphaFoldDB" id="A0A1G6I190"/>
<dbReference type="PANTHER" id="PTHR43674:SF2">
    <property type="entry name" value="BETA-UREIDOPROPIONASE"/>
    <property type="match status" value="1"/>
</dbReference>
<dbReference type="Proteomes" id="UP000198781">
    <property type="component" value="Unassembled WGS sequence"/>
</dbReference>
<dbReference type="Gene3D" id="3.60.110.10">
    <property type="entry name" value="Carbon-nitrogen hydrolase"/>
    <property type="match status" value="1"/>
</dbReference>
<evidence type="ECO:0000259" key="2">
    <source>
        <dbReference type="PROSITE" id="PS50263"/>
    </source>
</evidence>
<gene>
    <name evidence="3" type="ORF">SAMN05192589_10143</name>
</gene>
<accession>A0A1G6I190</accession>
<keyword evidence="4" id="KW-1185">Reference proteome</keyword>
<feature type="domain" description="CN hydrolase" evidence="2">
    <location>
        <begin position="1"/>
        <end position="230"/>
    </location>
</feature>
<reference evidence="3 4" key="1">
    <citation type="submission" date="2016-10" db="EMBL/GenBank/DDBJ databases">
        <authorList>
            <person name="de Groot N.N."/>
        </authorList>
    </citation>
    <scope>NUCLEOTIDE SEQUENCE [LARGE SCALE GENOMIC DNA]</scope>
    <source>
        <strain evidence="3 4">DSM 16619</strain>
    </source>
</reference>
<organism evidence="3 4">
    <name type="scientific">Paracidovorax valerianellae</name>
    <dbReference type="NCBI Taxonomy" id="187868"/>
    <lineage>
        <taxon>Bacteria</taxon>
        <taxon>Pseudomonadati</taxon>
        <taxon>Pseudomonadota</taxon>
        <taxon>Betaproteobacteria</taxon>
        <taxon>Burkholderiales</taxon>
        <taxon>Comamonadaceae</taxon>
        <taxon>Paracidovorax</taxon>
    </lineage>
</organism>
<dbReference type="OrthoDB" id="9803803at2"/>
<evidence type="ECO:0000313" key="3">
    <source>
        <dbReference type="EMBL" id="SDC00234.1"/>
    </source>
</evidence>
<dbReference type="CDD" id="cd07197">
    <property type="entry name" value="nitrilase"/>
    <property type="match status" value="1"/>
</dbReference>
<dbReference type="PANTHER" id="PTHR43674">
    <property type="entry name" value="NITRILASE C965.09-RELATED"/>
    <property type="match status" value="1"/>
</dbReference>
<proteinExistence type="predicted"/>
<evidence type="ECO:0000313" key="4">
    <source>
        <dbReference type="Proteomes" id="UP000198781"/>
    </source>
</evidence>